<dbReference type="AlphaFoldDB" id="A0A179FDN8"/>
<protein>
    <submittedName>
        <fullName evidence="1">Uncharacterized protein</fullName>
    </submittedName>
</protein>
<dbReference type="RefSeq" id="XP_018141204.1">
    <property type="nucleotide sequence ID" value="XM_018292413.1"/>
</dbReference>
<comment type="caution">
    <text evidence="1">The sequence shown here is derived from an EMBL/GenBank/DDBJ whole genome shotgun (WGS) entry which is preliminary data.</text>
</comment>
<accession>A0A179FDN8</accession>
<sequence length="80" mass="8838">MFELGADNKPGYSLKEQAKLLVDERTKQGYSGLRMGFSANAGSNNATYGSDEHKWYAAILDRLAEQGAEALNKEVQQKRA</sequence>
<organism evidence="1 2">
    <name type="scientific">Pochonia chlamydosporia 170</name>
    <dbReference type="NCBI Taxonomy" id="1380566"/>
    <lineage>
        <taxon>Eukaryota</taxon>
        <taxon>Fungi</taxon>
        <taxon>Dikarya</taxon>
        <taxon>Ascomycota</taxon>
        <taxon>Pezizomycotina</taxon>
        <taxon>Sordariomycetes</taxon>
        <taxon>Hypocreomycetidae</taxon>
        <taxon>Hypocreales</taxon>
        <taxon>Clavicipitaceae</taxon>
        <taxon>Pochonia</taxon>
    </lineage>
</organism>
<gene>
    <name evidence="1" type="ORF">VFPPC_14645</name>
</gene>
<dbReference type="KEGG" id="pchm:VFPPC_14645"/>
<proteinExistence type="predicted"/>
<dbReference type="Proteomes" id="UP000078397">
    <property type="component" value="Unassembled WGS sequence"/>
</dbReference>
<keyword evidence="2" id="KW-1185">Reference proteome</keyword>
<name>A0A179FDN8_METCM</name>
<evidence type="ECO:0000313" key="1">
    <source>
        <dbReference type="EMBL" id="OAQ63624.1"/>
    </source>
</evidence>
<reference evidence="1 2" key="1">
    <citation type="journal article" date="2016" name="PLoS Pathog.">
        <title>Biosynthesis of antibiotic leucinostatins in bio-control fungus Purpureocillium lilacinum and their inhibition on phytophthora revealed by genome mining.</title>
        <authorList>
            <person name="Wang G."/>
            <person name="Liu Z."/>
            <person name="Lin R."/>
            <person name="Li E."/>
            <person name="Mao Z."/>
            <person name="Ling J."/>
            <person name="Yang Y."/>
            <person name="Yin W.B."/>
            <person name="Xie B."/>
        </authorList>
    </citation>
    <scope>NUCLEOTIDE SEQUENCE [LARGE SCALE GENOMIC DNA]</scope>
    <source>
        <strain evidence="1">170</strain>
    </source>
</reference>
<evidence type="ECO:0000313" key="2">
    <source>
        <dbReference type="Proteomes" id="UP000078397"/>
    </source>
</evidence>
<dbReference type="GeneID" id="28856407"/>
<dbReference type="EMBL" id="LSBJ02000006">
    <property type="protein sequence ID" value="OAQ63624.1"/>
    <property type="molecule type" value="Genomic_DNA"/>
</dbReference>